<evidence type="ECO:0000256" key="5">
    <source>
        <dbReference type="ARBA" id="ARBA00022989"/>
    </source>
</evidence>
<evidence type="ECO:0000256" key="1">
    <source>
        <dbReference type="ARBA" id="ARBA00004651"/>
    </source>
</evidence>
<name>A0A2N6T053_9CORY</name>
<keyword evidence="3" id="KW-1003">Cell membrane</keyword>
<evidence type="ECO:0000256" key="3">
    <source>
        <dbReference type="ARBA" id="ARBA00022475"/>
    </source>
</evidence>
<feature type="transmembrane region" description="Helical" evidence="7">
    <location>
        <begin position="42"/>
        <end position="60"/>
    </location>
</feature>
<evidence type="ECO:0000313" key="9">
    <source>
        <dbReference type="Proteomes" id="UP000235363"/>
    </source>
</evidence>
<dbReference type="GO" id="GO:0008324">
    <property type="term" value="F:monoatomic cation transmembrane transporter activity"/>
    <property type="evidence" value="ECO:0007669"/>
    <property type="project" value="InterPro"/>
</dbReference>
<dbReference type="PANTHER" id="PTHR34584">
    <property type="entry name" value="NA(+)/H(+) ANTIPORTER SUBUNIT E1"/>
    <property type="match status" value="1"/>
</dbReference>
<dbReference type="AlphaFoldDB" id="A0A2N6T053"/>
<keyword evidence="6 7" id="KW-0472">Membrane</keyword>
<dbReference type="InterPro" id="IPR002758">
    <property type="entry name" value="Cation_antiport_E"/>
</dbReference>
<comment type="caution">
    <text evidence="8">The sequence shown here is derived from an EMBL/GenBank/DDBJ whole genome shotgun (WGS) entry which is preliminary data.</text>
</comment>
<accession>A0A2N6T053</accession>
<keyword evidence="4 7" id="KW-0812">Transmembrane</keyword>
<comment type="subcellular location">
    <subcellularLocation>
        <location evidence="1">Cell membrane</location>
        <topology evidence="1">Multi-pass membrane protein</topology>
    </subcellularLocation>
</comment>
<dbReference type="PANTHER" id="PTHR34584:SF1">
    <property type="entry name" value="NA(+)_H(+) ANTIPORTER SUBUNIT E1"/>
    <property type="match status" value="1"/>
</dbReference>
<evidence type="ECO:0000256" key="2">
    <source>
        <dbReference type="ARBA" id="ARBA00006228"/>
    </source>
</evidence>
<gene>
    <name evidence="8" type="ORF">CJ204_04235</name>
</gene>
<feature type="transmembrane region" description="Helical" evidence="7">
    <location>
        <begin position="80"/>
        <end position="99"/>
    </location>
</feature>
<evidence type="ECO:0000313" key="8">
    <source>
        <dbReference type="EMBL" id="PMC62707.1"/>
    </source>
</evidence>
<dbReference type="RefSeq" id="WP_102212373.1">
    <property type="nucleotide sequence ID" value="NZ_PNHF01000007.1"/>
</dbReference>
<comment type="similarity">
    <text evidence="2">Belongs to the CPA3 antiporters (TC 2.A.63) subunit E family.</text>
</comment>
<evidence type="ECO:0008006" key="10">
    <source>
        <dbReference type="Google" id="ProtNLM"/>
    </source>
</evidence>
<protein>
    <recommendedName>
        <fullName evidence="10">Cation:proton antiporter</fullName>
    </recommendedName>
</protein>
<sequence>MAATESKAPGAAGKSACVAAAFLRGLVFAVTWALLTRADGSYLGYGLVLVPLATALSLAVSRPRMAPAPRTWLRRAGRFLLLLGWFAGQTFSGGVDVAARALRRPADIDPYIATLPARLPPGPARELAEAMINLMPGTVIEAGDEDSVDLHVLSPDLDAAAQWAELEDRVAAAAGITLSS</sequence>
<evidence type="ECO:0000256" key="6">
    <source>
        <dbReference type="ARBA" id="ARBA00023136"/>
    </source>
</evidence>
<dbReference type="EMBL" id="PNHF01000007">
    <property type="protein sequence ID" value="PMC62707.1"/>
    <property type="molecule type" value="Genomic_DNA"/>
</dbReference>
<proteinExistence type="inferred from homology"/>
<dbReference type="GO" id="GO:0005886">
    <property type="term" value="C:plasma membrane"/>
    <property type="evidence" value="ECO:0007669"/>
    <property type="project" value="UniProtKB-SubCell"/>
</dbReference>
<keyword evidence="5 7" id="KW-1133">Transmembrane helix</keyword>
<evidence type="ECO:0000256" key="4">
    <source>
        <dbReference type="ARBA" id="ARBA00022692"/>
    </source>
</evidence>
<reference evidence="8 9" key="1">
    <citation type="submission" date="2017-09" db="EMBL/GenBank/DDBJ databases">
        <title>Bacterial strain isolated from the female urinary microbiota.</title>
        <authorList>
            <person name="Thomas-White K."/>
            <person name="Kumar N."/>
            <person name="Forster S."/>
            <person name="Putonti C."/>
            <person name="Lawley T."/>
            <person name="Wolfe A.J."/>
        </authorList>
    </citation>
    <scope>NUCLEOTIDE SEQUENCE [LARGE SCALE GENOMIC DNA]</scope>
    <source>
        <strain evidence="8 9">UMB0908</strain>
    </source>
</reference>
<dbReference type="Proteomes" id="UP000235363">
    <property type="component" value="Unassembled WGS sequence"/>
</dbReference>
<dbReference type="Pfam" id="PF01899">
    <property type="entry name" value="MNHE"/>
    <property type="match status" value="1"/>
</dbReference>
<organism evidence="8 9">
    <name type="scientific">Corynebacterium xerosis</name>
    <dbReference type="NCBI Taxonomy" id="1725"/>
    <lineage>
        <taxon>Bacteria</taxon>
        <taxon>Bacillati</taxon>
        <taxon>Actinomycetota</taxon>
        <taxon>Actinomycetes</taxon>
        <taxon>Mycobacteriales</taxon>
        <taxon>Corynebacteriaceae</taxon>
        <taxon>Corynebacterium</taxon>
    </lineage>
</organism>
<evidence type="ECO:0000256" key="7">
    <source>
        <dbReference type="SAM" id="Phobius"/>
    </source>
</evidence>
<feature type="transmembrane region" description="Helical" evidence="7">
    <location>
        <begin position="12"/>
        <end position="35"/>
    </location>
</feature>